<evidence type="ECO:0000256" key="1">
    <source>
        <dbReference type="SAM" id="MobiDB-lite"/>
    </source>
</evidence>
<feature type="compositionally biased region" description="Low complexity" evidence="1">
    <location>
        <begin position="532"/>
        <end position="544"/>
    </location>
</feature>
<dbReference type="RefSeq" id="WP_089727259.1">
    <property type="nucleotide sequence ID" value="NZ_FNGI01000003.1"/>
</dbReference>
<keyword evidence="4" id="KW-1185">Reference proteome</keyword>
<dbReference type="GO" id="GO:0005886">
    <property type="term" value="C:plasma membrane"/>
    <property type="evidence" value="ECO:0007669"/>
    <property type="project" value="TreeGrafter"/>
</dbReference>
<dbReference type="GO" id="GO:0090313">
    <property type="term" value="P:regulation of protein targeting to membrane"/>
    <property type="evidence" value="ECO:0007669"/>
    <property type="project" value="TreeGrafter"/>
</dbReference>
<dbReference type="STRING" id="119000.SAMN05661010_01571"/>
<name>A0A1G9JPZ2_9GAMM</name>
<dbReference type="EMBL" id="FNGI01000003">
    <property type="protein sequence ID" value="SDL39608.1"/>
    <property type="molecule type" value="Genomic_DNA"/>
</dbReference>
<dbReference type="AlphaFoldDB" id="A0A1G9JPZ2"/>
<evidence type="ECO:0000259" key="2">
    <source>
        <dbReference type="Pfam" id="PF05170"/>
    </source>
</evidence>
<accession>A0A1G9JPZ2</accession>
<sequence length="842" mass="90165">MPKTLRLVLFALGGVAFLLVAIALLLESPWAKSLLENQASQRLNGRAVEIGTLDIDWGWPLTVRLEDIGVANPGWARHERMLQLALLELTIEPGALLQGKVALDRLYLGHPVVHLARNETGAANWAGLMGGDKDTGGGGTGIDLDRVRVDSAVVTYWEPTGKENRLTGSVNVALGETPRIEAQLSADRLDIDRWGIINLDRADERKEVEQEVEQTVEEITWDRRWAEQLAPLRRYEAKLDLSVGRLSYADVVLRDVALVGRLQDNRLNLQRLHVAQGEGELTAEGWLEVRPSTLRGDIDAQLTQVDIGEALAPLGYGELGTLGGRLHVGFAEGILALDDTQLDYRAPAQELALSVGAETADIAGAAVPGVHLQGNGSHRGEPFAFDLVVGPLLDLDDPEKPYPVRGEITSRDSALYVNGTISQPLEIAAVDGDFRLSGPNPARLNELTGLNLPALPPYRIQGELHVEDELVRLLGLRGRFGNSDVNGDVQIHMGARPMLWATLGSERLDLDDFLPLVGAAPDTQSGDVASPAQQQRARQQASQSGVFPDQPWDLQGLRTMDAIVRYRADSVSAPDLPLNDVRLELEMDDGVLTLEPLSVGIGGGVAQSRIRLDASGTTLRGSLDISLKQVNLKALLRDAELSEVAADSAGVIGGQGQMRFHGDSLDEAMASLGGELELAMSGGQLDVIAVEALGLDVGEALVAALVDSSDSVPIACAYSHFKADGGLATLEQFFMSTEDSNFTGGGVIDLDEETLTLAFEAHPKDFSFLASDSPVSLTGPLDDLRVDVTSSELVIRGVLSAIGALLAPPLAILPWIEPGTGENVGPGCRQVLEKFHSQADPE</sequence>
<dbReference type="Proteomes" id="UP000198654">
    <property type="component" value="Unassembled WGS sequence"/>
</dbReference>
<organism evidence="3 4">
    <name type="scientific">Modicisalibacter muralis</name>
    <dbReference type="NCBI Taxonomy" id="119000"/>
    <lineage>
        <taxon>Bacteria</taxon>
        <taxon>Pseudomonadati</taxon>
        <taxon>Pseudomonadota</taxon>
        <taxon>Gammaproteobacteria</taxon>
        <taxon>Oceanospirillales</taxon>
        <taxon>Halomonadaceae</taxon>
        <taxon>Modicisalibacter</taxon>
    </lineage>
</organism>
<protein>
    <submittedName>
        <fullName evidence="3">AsmA-like C-terminal region</fullName>
    </submittedName>
</protein>
<dbReference type="PANTHER" id="PTHR30441">
    <property type="entry name" value="DUF748 DOMAIN-CONTAINING PROTEIN"/>
    <property type="match status" value="1"/>
</dbReference>
<feature type="domain" description="AsmA" evidence="2">
    <location>
        <begin position="459"/>
        <end position="732"/>
    </location>
</feature>
<evidence type="ECO:0000313" key="3">
    <source>
        <dbReference type="EMBL" id="SDL39608.1"/>
    </source>
</evidence>
<feature type="region of interest" description="Disordered" evidence="1">
    <location>
        <begin position="521"/>
        <end position="550"/>
    </location>
</feature>
<dbReference type="PANTHER" id="PTHR30441:SF9">
    <property type="entry name" value="ASMA FAMILY PROTEIN YHJG"/>
    <property type="match status" value="1"/>
</dbReference>
<dbReference type="InterPro" id="IPR007844">
    <property type="entry name" value="AsmA"/>
</dbReference>
<gene>
    <name evidence="3" type="ORF">SAMN05661010_01571</name>
</gene>
<reference evidence="3 4" key="1">
    <citation type="submission" date="2016-10" db="EMBL/GenBank/DDBJ databases">
        <authorList>
            <person name="de Groot N.N."/>
        </authorList>
    </citation>
    <scope>NUCLEOTIDE SEQUENCE [LARGE SCALE GENOMIC DNA]</scope>
    <source>
        <strain evidence="3 4">DSM 14789</strain>
    </source>
</reference>
<feature type="domain" description="AsmA" evidence="2">
    <location>
        <begin position="1"/>
        <end position="154"/>
    </location>
</feature>
<dbReference type="Pfam" id="PF05170">
    <property type="entry name" value="AsmA"/>
    <property type="match status" value="2"/>
</dbReference>
<proteinExistence type="predicted"/>
<evidence type="ECO:0000313" key="4">
    <source>
        <dbReference type="Proteomes" id="UP000198654"/>
    </source>
</evidence>
<dbReference type="InterPro" id="IPR052894">
    <property type="entry name" value="AsmA-related"/>
</dbReference>